<accession>A0ABD3MRA0</accession>
<dbReference type="AlphaFoldDB" id="A0ABD3MRA0"/>
<evidence type="ECO:0000313" key="2">
    <source>
        <dbReference type="Proteomes" id="UP001530400"/>
    </source>
</evidence>
<reference evidence="1 2" key="1">
    <citation type="submission" date="2024-10" db="EMBL/GenBank/DDBJ databases">
        <title>Updated reference genomes for cyclostephanoid diatoms.</title>
        <authorList>
            <person name="Roberts W.R."/>
            <person name="Alverson A.J."/>
        </authorList>
    </citation>
    <scope>NUCLEOTIDE SEQUENCE [LARGE SCALE GENOMIC DNA]</scope>
    <source>
        <strain evidence="1 2">AJA010-31</strain>
    </source>
</reference>
<keyword evidence="2" id="KW-1185">Reference proteome</keyword>
<proteinExistence type="predicted"/>
<evidence type="ECO:0000313" key="1">
    <source>
        <dbReference type="EMBL" id="KAL3766197.1"/>
    </source>
</evidence>
<comment type="caution">
    <text evidence="1">The sequence shown here is derived from an EMBL/GenBank/DDBJ whole genome shotgun (WGS) entry which is preliminary data.</text>
</comment>
<protein>
    <submittedName>
        <fullName evidence="1">Uncharacterized protein</fullName>
    </submittedName>
</protein>
<sequence>MDASVTGNEPVYMTENPTQYLFKTKAECRDEHYSWNKATCMGGSSASLASGTKYYAPTGPQDASRILDLQGPWITWQVAPPGSSPTSIVAANSTHKFGHMQAGTSSSGSASTASDEWYVVWSNPAKCVKNCVAGTGTGCGGPAESWDTKYEFNPSAAALVSVMDTRLAWHKVWEMRCKFFCTGSRFINYMLKALWECFLEDLNCKSADKEVIYYLMVMLLPE</sequence>
<dbReference type="EMBL" id="JALLPJ020001389">
    <property type="protein sequence ID" value="KAL3766197.1"/>
    <property type="molecule type" value="Genomic_DNA"/>
</dbReference>
<organism evidence="1 2">
    <name type="scientific">Cyclotella atomus</name>
    <dbReference type="NCBI Taxonomy" id="382360"/>
    <lineage>
        <taxon>Eukaryota</taxon>
        <taxon>Sar</taxon>
        <taxon>Stramenopiles</taxon>
        <taxon>Ochrophyta</taxon>
        <taxon>Bacillariophyta</taxon>
        <taxon>Coscinodiscophyceae</taxon>
        <taxon>Thalassiosirophycidae</taxon>
        <taxon>Stephanodiscales</taxon>
        <taxon>Stephanodiscaceae</taxon>
        <taxon>Cyclotella</taxon>
    </lineage>
</organism>
<dbReference type="Proteomes" id="UP001530400">
    <property type="component" value="Unassembled WGS sequence"/>
</dbReference>
<name>A0ABD3MRA0_9STRA</name>
<gene>
    <name evidence="1" type="ORF">ACHAWO_013175</name>
</gene>